<evidence type="ECO:0000313" key="9">
    <source>
        <dbReference type="EMBL" id="KAK4564887.1"/>
    </source>
</evidence>
<evidence type="ECO:0000313" key="10">
    <source>
        <dbReference type="Proteomes" id="UP001324115"/>
    </source>
</evidence>
<evidence type="ECO:0000256" key="5">
    <source>
        <dbReference type="ARBA" id="ARBA00022801"/>
    </source>
</evidence>
<feature type="chain" id="PRO_5042864439" evidence="8">
    <location>
        <begin position="28"/>
        <end position="364"/>
    </location>
</feature>
<keyword evidence="6" id="KW-0442">Lipid degradation</keyword>
<comment type="subcellular location">
    <subcellularLocation>
        <location evidence="1">Secreted</location>
    </subcellularLocation>
</comment>
<evidence type="ECO:0000256" key="1">
    <source>
        <dbReference type="ARBA" id="ARBA00004613"/>
    </source>
</evidence>
<reference evidence="9 10" key="1">
    <citation type="journal article" date="2023" name="G3 (Bethesda)">
        <title>A haplotype-resolved chromosome-scale genome for Quercus rubra L. provides insights into the genetics of adaptive traits for red oak species.</title>
        <authorList>
            <person name="Kapoor B."/>
            <person name="Jenkins J."/>
            <person name="Schmutz J."/>
            <person name="Zhebentyayeva T."/>
            <person name="Kuelheim C."/>
            <person name="Coggeshall M."/>
            <person name="Heim C."/>
            <person name="Lasky J.R."/>
            <person name="Leites L."/>
            <person name="Islam-Faridi N."/>
            <person name="Romero-Severson J."/>
            <person name="DeLeo V.L."/>
            <person name="Lucas S.M."/>
            <person name="Lazic D."/>
            <person name="Gailing O."/>
            <person name="Carlson J."/>
            <person name="Staton M."/>
        </authorList>
    </citation>
    <scope>NUCLEOTIDE SEQUENCE [LARGE SCALE GENOMIC DNA]</scope>
    <source>
        <strain evidence="9">Pseudo-F2</strain>
    </source>
</reference>
<dbReference type="AlphaFoldDB" id="A0AAN7I5Q9"/>
<keyword evidence="5" id="KW-0378">Hydrolase</keyword>
<sequence>MACQMKKILLLLLVVLLLLNLQHRVDGTQQVPCFFIFGDSLSDNGNNNNLVTMAKANYQPYGIDFPEGPTGRFTNGRNLVDIIAEHLGFNNSIPPFATARGQEILKGVNYASGAAGIRKETGQQQGDRISLDRQLLNHQVTVSNIKNLLGNNESLATAYLNKCIYSVAIGSNDYLNNYFLPQFYPTSRIYNQEQYATVLVQQLSQQLLTLHKLGALKIALFGLGFLGHTPVELTMCRNNSSCVDNIDNAVALFNDKVVTLVNNFNNNLTNAKFIYINTTEISLSSSTSEGSIVTNVPCCEVLKNPQPQTECIPFGTACSNRSQYSFWDAVHPTEVGYVVYGGRAYRAQSPADAYPHDIEHLAQS</sequence>
<dbReference type="SUPFAM" id="SSF52266">
    <property type="entry name" value="SGNH hydrolase"/>
    <property type="match status" value="1"/>
</dbReference>
<dbReference type="Gene3D" id="3.40.50.1110">
    <property type="entry name" value="SGNH hydrolase"/>
    <property type="match status" value="1"/>
</dbReference>
<accession>A0AAN7I5Q9</accession>
<comment type="caution">
    <text evidence="9">The sequence shown here is derived from an EMBL/GenBank/DDBJ whole genome shotgun (WGS) entry which is preliminary data.</text>
</comment>
<keyword evidence="10" id="KW-1185">Reference proteome</keyword>
<dbReference type="PANTHER" id="PTHR45650">
    <property type="entry name" value="GDSL-LIKE LIPASE/ACYLHYDROLASE-RELATED"/>
    <property type="match status" value="1"/>
</dbReference>
<protein>
    <submittedName>
        <fullName evidence="9">Uncharacterized protein</fullName>
    </submittedName>
</protein>
<evidence type="ECO:0000256" key="7">
    <source>
        <dbReference type="ARBA" id="ARBA00023098"/>
    </source>
</evidence>
<dbReference type="GO" id="GO:0005576">
    <property type="term" value="C:extracellular region"/>
    <property type="evidence" value="ECO:0007669"/>
    <property type="project" value="UniProtKB-SubCell"/>
</dbReference>
<name>A0AAN7I5Q9_QUERU</name>
<dbReference type="InterPro" id="IPR036514">
    <property type="entry name" value="SGNH_hydro_sf"/>
</dbReference>
<comment type="similarity">
    <text evidence="2">Belongs to the 'GDSL' lipolytic enzyme family.</text>
</comment>
<feature type="signal peptide" evidence="8">
    <location>
        <begin position="1"/>
        <end position="27"/>
    </location>
</feature>
<evidence type="ECO:0000256" key="8">
    <source>
        <dbReference type="SAM" id="SignalP"/>
    </source>
</evidence>
<evidence type="ECO:0000256" key="6">
    <source>
        <dbReference type="ARBA" id="ARBA00022963"/>
    </source>
</evidence>
<gene>
    <name evidence="9" type="ORF">RGQ29_006798</name>
</gene>
<dbReference type="InterPro" id="IPR051238">
    <property type="entry name" value="GDSL_esterase/lipase"/>
</dbReference>
<keyword evidence="7" id="KW-0443">Lipid metabolism</keyword>
<dbReference type="GO" id="GO:0016042">
    <property type="term" value="P:lipid catabolic process"/>
    <property type="evidence" value="ECO:0007669"/>
    <property type="project" value="UniProtKB-KW"/>
</dbReference>
<dbReference type="Proteomes" id="UP001324115">
    <property type="component" value="Unassembled WGS sequence"/>
</dbReference>
<keyword evidence="4 8" id="KW-0732">Signal</keyword>
<evidence type="ECO:0000256" key="2">
    <source>
        <dbReference type="ARBA" id="ARBA00008668"/>
    </source>
</evidence>
<evidence type="ECO:0000256" key="4">
    <source>
        <dbReference type="ARBA" id="ARBA00022729"/>
    </source>
</evidence>
<proteinExistence type="inferred from homology"/>
<dbReference type="InterPro" id="IPR001087">
    <property type="entry name" value="GDSL"/>
</dbReference>
<evidence type="ECO:0000256" key="3">
    <source>
        <dbReference type="ARBA" id="ARBA00022525"/>
    </source>
</evidence>
<dbReference type="PANTHER" id="PTHR45650:SF3">
    <property type="entry name" value="OS01G0748500 PROTEIN"/>
    <property type="match status" value="1"/>
</dbReference>
<dbReference type="Pfam" id="PF00657">
    <property type="entry name" value="Lipase_GDSL"/>
    <property type="match status" value="1"/>
</dbReference>
<dbReference type="EMBL" id="JAXUIC010000011">
    <property type="protein sequence ID" value="KAK4564887.1"/>
    <property type="molecule type" value="Genomic_DNA"/>
</dbReference>
<organism evidence="9 10">
    <name type="scientific">Quercus rubra</name>
    <name type="common">Northern red oak</name>
    <name type="synonym">Quercus borealis</name>
    <dbReference type="NCBI Taxonomy" id="3512"/>
    <lineage>
        <taxon>Eukaryota</taxon>
        <taxon>Viridiplantae</taxon>
        <taxon>Streptophyta</taxon>
        <taxon>Embryophyta</taxon>
        <taxon>Tracheophyta</taxon>
        <taxon>Spermatophyta</taxon>
        <taxon>Magnoliopsida</taxon>
        <taxon>eudicotyledons</taxon>
        <taxon>Gunneridae</taxon>
        <taxon>Pentapetalae</taxon>
        <taxon>rosids</taxon>
        <taxon>fabids</taxon>
        <taxon>Fagales</taxon>
        <taxon>Fagaceae</taxon>
        <taxon>Quercus</taxon>
    </lineage>
</organism>
<keyword evidence="3" id="KW-0964">Secreted</keyword>
<dbReference type="GO" id="GO:0016788">
    <property type="term" value="F:hydrolase activity, acting on ester bonds"/>
    <property type="evidence" value="ECO:0007669"/>
    <property type="project" value="InterPro"/>
</dbReference>